<feature type="compositionally biased region" description="Low complexity" evidence="3">
    <location>
        <begin position="429"/>
        <end position="438"/>
    </location>
</feature>
<proteinExistence type="predicted"/>
<feature type="region of interest" description="Disordered" evidence="3">
    <location>
        <begin position="698"/>
        <end position="803"/>
    </location>
</feature>
<feature type="compositionally biased region" description="Acidic residues" evidence="3">
    <location>
        <begin position="198"/>
        <end position="222"/>
    </location>
</feature>
<dbReference type="EMBL" id="JAKELL010000009">
    <property type="protein sequence ID" value="KAH8996298.1"/>
    <property type="molecule type" value="Genomic_DNA"/>
</dbReference>
<dbReference type="InterPro" id="IPR011993">
    <property type="entry name" value="PH-like_dom_sf"/>
</dbReference>
<dbReference type="SUPFAM" id="SSF50729">
    <property type="entry name" value="PH domain-like"/>
    <property type="match status" value="1"/>
</dbReference>
<feature type="region of interest" description="Disordered" evidence="3">
    <location>
        <begin position="405"/>
        <end position="487"/>
    </location>
</feature>
<keyword evidence="6" id="KW-1185">Reference proteome</keyword>
<dbReference type="GO" id="GO:0051301">
    <property type="term" value="P:cell division"/>
    <property type="evidence" value="ECO:0007669"/>
    <property type="project" value="UniProtKB-KW"/>
</dbReference>
<feature type="compositionally biased region" description="Basic and acidic residues" evidence="3">
    <location>
        <begin position="750"/>
        <end position="771"/>
    </location>
</feature>
<reference evidence="5" key="1">
    <citation type="submission" date="2022-01" db="EMBL/GenBank/DDBJ databases">
        <title>Comparative genomics reveals a dynamic genome evolution in the ectomycorrhizal milk-cap (Lactarius) mushrooms.</title>
        <authorList>
            <consortium name="DOE Joint Genome Institute"/>
            <person name="Lebreton A."/>
            <person name="Tang N."/>
            <person name="Kuo A."/>
            <person name="LaButti K."/>
            <person name="Drula E."/>
            <person name="Barry K."/>
            <person name="Clum A."/>
            <person name="Lipzen A."/>
            <person name="Mousain D."/>
            <person name="Ng V."/>
            <person name="Wang R."/>
            <person name="Wang X."/>
            <person name="Dai Y."/>
            <person name="Henrissat B."/>
            <person name="Grigoriev I.V."/>
            <person name="Guerin-Laguette A."/>
            <person name="Yu F."/>
            <person name="Martin F.M."/>
        </authorList>
    </citation>
    <scope>NUCLEOTIDE SEQUENCE</scope>
    <source>
        <strain evidence="5">QP</strain>
    </source>
</reference>
<dbReference type="Gene3D" id="2.30.29.30">
    <property type="entry name" value="Pleckstrin-homology domain (PH domain)/Phosphotyrosine-binding domain (PTB)"/>
    <property type="match status" value="1"/>
</dbReference>
<feature type="compositionally biased region" description="Polar residues" evidence="3">
    <location>
        <begin position="785"/>
        <end position="800"/>
    </location>
</feature>
<comment type="caution">
    <text evidence="5">The sequence shown here is derived from an EMBL/GenBank/DDBJ whole genome shotgun (WGS) entry which is preliminary data.</text>
</comment>
<protein>
    <recommendedName>
        <fullName evidence="4">PH domain-containing protein</fullName>
    </recommendedName>
</protein>
<dbReference type="PROSITE" id="PS50003">
    <property type="entry name" value="PH_DOMAIN"/>
    <property type="match status" value="1"/>
</dbReference>
<evidence type="ECO:0000259" key="4">
    <source>
        <dbReference type="PROSITE" id="PS50003"/>
    </source>
</evidence>
<dbReference type="InterPro" id="IPR001849">
    <property type="entry name" value="PH_domain"/>
</dbReference>
<dbReference type="GO" id="GO:0005525">
    <property type="term" value="F:GTP binding"/>
    <property type="evidence" value="ECO:0007669"/>
    <property type="project" value="TreeGrafter"/>
</dbReference>
<evidence type="ECO:0000313" key="6">
    <source>
        <dbReference type="Proteomes" id="UP001201163"/>
    </source>
</evidence>
<dbReference type="PANTHER" id="PTHR36100">
    <property type="entry name" value="BUD SITE SELECTION PROTEIN 4"/>
    <property type="match status" value="1"/>
</dbReference>
<feature type="region of interest" description="Disordered" evidence="3">
    <location>
        <begin position="994"/>
        <end position="1024"/>
    </location>
</feature>
<evidence type="ECO:0000256" key="1">
    <source>
        <dbReference type="ARBA" id="ARBA00022618"/>
    </source>
</evidence>
<feature type="domain" description="PH" evidence="4">
    <location>
        <begin position="1136"/>
        <end position="1255"/>
    </location>
</feature>
<feature type="compositionally biased region" description="Pro residues" evidence="3">
    <location>
        <begin position="999"/>
        <end position="1010"/>
    </location>
</feature>
<feature type="compositionally biased region" description="Polar residues" evidence="3">
    <location>
        <begin position="731"/>
        <end position="745"/>
    </location>
</feature>
<feature type="compositionally biased region" description="Polar residues" evidence="3">
    <location>
        <begin position="9"/>
        <end position="25"/>
    </location>
</feature>
<gene>
    <name evidence="5" type="ORF">EDB92DRAFT_2112603</name>
</gene>
<feature type="compositionally biased region" description="Basic and acidic residues" evidence="3">
    <location>
        <begin position="519"/>
        <end position="528"/>
    </location>
</feature>
<keyword evidence="2" id="KW-0131">Cell cycle</keyword>
<feature type="compositionally biased region" description="Polar residues" evidence="3">
    <location>
        <begin position="276"/>
        <end position="287"/>
    </location>
</feature>
<feature type="compositionally biased region" description="Low complexity" evidence="3">
    <location>
        <begin position="144"/>
        <end position="159"/>
    </location>
</feature>
<feature type="compositionally biased region" description="Polar residues" evidence="3">
    <location>
        <begin position="405"/>
        <end position="415"/>
    </location>
</feature>
<accession>A0AAD4QD68</accession>
<feature type="region of interest" description="Disordered" evidence="3">
    <location>
        <begin position="505"/>
        <end position="604"/>
    </location>
</feature>
<feature type="compositionally biased region" description="Basic and acidic residues" evidence="3">
    <location>
        <begin position="704"/>
        <end position="714"/>
    </location>
</feature>
<name>A0AAD4QD68_9AGAM</name>
<feature type="compositionally biased region" description="Basic and acidic residues" evidence="3">
    <location>
        <begin position="320"/>
        <end position="333"/>
    </location>
</feature>
<dbReference type="PANTHER" id="PTHR36100:SF1">
    <property type="entry name" value="BUD SITE SELECTION PROTEIN 4"/>
    <property type="match status" value="1"/>
</dbReference>
<feature type="region of interest" description="Disordered" evidence="3">
    <location>
        <begin position="1"/>
        <end position="31"/>
    </location>
</feature>
<keyword evidence="1" id="KW-0132">Cell division</keyword>
<evidence type="ECO:0000256" key="3">
    <source>
        <dbReference type="SAM" id="MobiDB-lite"/>
    </source>
</evidence>
<dbReference type="Proteomes" id="UP001201163">
    <property type="component" value="Unassembled WGS sequence"/>
</dbReference>
<dbReference type="SMART" id="SM00233">
    <property type="entry name" value="PH"/>
    <property type="match status" value="1"/>
</dbReference>
<dbReference type="InterPro" id="IPR052007">
    <property type="entry name" value="Bud4"/>
</dbReference>
<organism evidence="5 6">
    <name type="scientific">Lactarius akahatsu</name>
    <dbReference type="NCBI Taxonomy" id="416441"/>
    <lineage>
        <taxon>Eukaryota</taxon>
        <taxon>Fungi</taxon>
        <taxon>Dikarya</taxon>
        <taxon>Basidiomycota</taxon>
        <taxon>Agaricomycotina</taxon>
        <taxon>Agaricomycetes</taxon>
        <taxon>Russulales</taxon>
        <taxon>Russulaceae</taxon>
        <taxon>Lactarius</taxon>
    </lineage>
</organism>
<evidence type="ECO:0000313" key="5">
    <source>
        <dbReference type="EMBL" id="KAH8996298.1"/>
    </source>
</evidence>
<sequence length="1282" mass="142293">MAPLRDRPPSNTTEPERPPQSSHTPSHCEKRHTWTPACITDQPTKLQYFCEVNSQQSCFSISLSFSSLFRPRAISSFIRCQRASTAPQNERPLGFKRRQSKGFQNLIEKEPVSKSPFRRPTSPDEDPFPPPPPPPKVIHTSHLPTPSSSASPGRSSLVSKRLHGPRLIGHDVPKRQRRKTVTFDETCDVVTFERDDSLDSDVFSDDDDDDDDDYGEPEEYGEPAEIVEANDSITGLVDSMIQDARDASNPQTPPMDRSLPPHMDNQDGVPYEILETLTSAAKQSPSVPSTPPQDRMPDDVEDDVRMLPPSPSPATIKKHPPSDRSESLLPKLDFDIHRQDVNDESGSEHAHSFNLPRPEDVQIVELSFMSSEGHSGSLSERVGAFQHDPLAVELDAELGIVVQSTPNSQIQTSTPPLRLKSPGGSLGKVSESPSSRVLPRPPRSRSESPLPPRMESPFWSRSGSPSLAHRGSPSLPPGSPAFTASSHIAPPFSFGFESVLSMGSLGSRGSIESLSRRNPRIDREDIHKRLLRKRNTDSPAQEEPGEISIADRSTGGDATGISAELDDVSLAPPQSLVPPPLHRDGTYDGVMSIDPNPQPADPPRPSLVVRAQSELEAGASTTGFQTRIRHVSPGLDLGISAPGTTRVEIDEHVITALPPRPQYEGQSRLFKIATVTKGIKARMYDPPDGYDNDITMEEEEEEKPDDHESQHLTPDESMTPELLSGGGFMSPSLSRNASESSNPLQPVQKDAIRTREQIILEKRREMRRREQDEDLGYVTPPRNPPSSTSGRPSARRSMSTGDAEDLQAAVRSAALNPSGSSVLPEVVATEEKDPLAESIARELRKLRGSTKGRYHVRQHSETIYASSDADRVSHINGAGDVDGGRAWRTVRRPSDMNEYAKQIREYRSQERAGKSHGKVFVRVIHAKGLDLPFPQQNTLVTCTLNNGIHFVTTPECKLAKDCQIEQEFELIEHSKLEFTLTLKVRRDPHIVSQFRANTPAPPPPPPPAPPASKGGMRSFFSSSPKKPARVIRPVSVAPVVLEENLARYLKPDGTLARAFVSFKDIASRCDTRLFETSYPLIGQRLESGSKVNSIEIGELVLQFFRLPPLPGIPSSQLPQSLDECHRGLRHVHWHKMTYFEGTLTQNGGDCSTWRRRQFRVIGANLVAFNDVTKRATVTIDLRRALAVEDIPDPRNRVLSTSSAQTSLGHFDEFEGLYGVERSFRLRFQRNLEIVFFTDTDEEKERWLEVLRALIGRIPPNHLWAELLWQRQQDLTKHLPSAP</sequence>
<feature type="region of interest" description="Disordered" evidence="3">
    <location>
        <begin position="81"/>
        <end position="333"/>
    </location>
</feature>
<evidence type="ECO:0000256" key="2">
    <source>
        <dbReference type="ARBA" id="ARBA00023306"/>
    </source>
</evidence>